<evidence type="ECO:0000313" key="2">
    <source>
        <dbReference type="Proteomes" id="UP001056120"/>
    </source>
</evidence>
<organism evidence="1 2">
    <name type="scientific">Smallanthus sonchifolius</name>
    <dbReference type="NCBI Taxonomy" id="185202"/>
    <lineage>
        <taxon>Eukaryota</taxon>
        <taxon>Viridiplantae</taxon>
        <taxon>Streptophyta</taxon>
        <taxon>Embryophyta</taxon>
        <taxon>Tracheophyta</taxon>
        <taxon>Spermatophyta</taxon>
        <taxon>Magnoliopsida</taxon>
        <taxon>eudicotyledons</taxon>
        <taxon>Gunneridae</taxon>
        <taxon>Pentapetalae</taxon>
        <taxon>asterids</taxon>
        <taxon>campanulids</taxon>
        <taxon>Asterales</taxon>
        <taxon>Asteraceae</taxon>
        <taxon>Asteroideae</taxon>
        <taxon>Heliantheae alliance</taxon>
        <taxon>Millerieae</taxon>
        <taxon>Smallanthus</taxon>
    </lineage>
</organism>
<name>A0ACB9JJ05_9ASTR</name>
<dbReference type="Proteomes" id="UP001056120">
    <property type="component" value="Linkage Group LG04"/>
</dbReference>
<gene>
    <name evidence="1" type="ORF">L1987_13970</name>
</gene>
<keyword evidence="2" id="KW-1185">Reference proteome</keyword>
<accession>A0ACB9JJ05</accession>
<reference evidence="2" key="1">
    <citation type="journal article" date="2022" name="Mol. Ecol. Resour.">
        <title>The genomes of chicory, endive, great burdock and yacon provide insights into Asteraceae palaeo-polyploidization history and plant inulin production.</title>
        <authorList>
            <person name="Fan W."/>
            <person name="Wang S."/>
            <person name="Wang H."/>
            <person name="Wang A."/>
            <person name="Jiang F."/>
            <person name="Liu H."/>
            <person name="Zhao H."/>
            <person name="Xu D."/>
            <person name="Zhang Y."/>
        </authorList>
    </citation>
    <scope>NUCLEOTIDE SEQUENCE [LARGE SCALE GENOMIC DNA]</scope>
    <source>
        <strain evidence="2">cv. Yunnan</strain>
    </source>
</reference>
<dbReference type="EMBL" id="CM042021">
    <property type="protein sequence ID" value="KAI3820112.1"/>
    <property type="molecule type" value="Genomic_DNA"/>
</dbReference>
<reference evidence="1 2" key="2">
    <citation type="journal article" date="2022" name="Mol. Ecol. Resour.">
        <title>The genomes of chicory, endive, great burdock and yacon provide insights into Asteraceae paleo-polyploidization history and plant inulin production.</title>
        <authorList>
            <person name="Fan W."/>
            <person name="Wang S."/>
            <person name="Wang H."/>
            <person name="Wang A."/>
            <person name="Jiang F."/>
            <person name="Liu H."/>
            <person name="Zhao H."/>
            <person name="Xu D."/>
            <person name="Zhang Y."/>
        </authorList>
    </citation>
    <scope>NUCLEOTIDE SEQUENCE [LARGE SCALE GENOMIC DNA]</scope>
    <source>
        <strain evidence="2">cv. Yunnan</strain>
        <tissue evidence="1">Leaves</tissue>
    </source>
</reference>
<protein>
    <submittedName>
        <fullName evidence="1">Uncharacterized protein</fullName>
    </submittedName>
</protein>
<comment type="caution">
    <text evidence="1">The sequence shown here is derived from an EMBL/GenBank/DDBJ whole genome shotgun (WGS) entry which is preliminary data.</text>
</comment>
<evidence type="ECO:0000313" key="1">
    <source>
        <dbReference type="EMBL" id="KAI3820112.1"/>
    </source>
</evidence>
<sequence length="88" mass="10349">MDWTLGKNFCTKKAKWKVVEEYKKLKLEAEENYKLQEFLMDHGLAIDIRRGRIAFKCQDVLLAKEKFDKRLPPSRSLFSSQTSSILPI</sequence>
<proteinExistence type="predicted"/>